<dbReference type="Proteomes" id="UP000466442">
    <property type="component" value="Unassembled WGS sequence"/>
</dbReference>
<dbReference type="PANTHER" id="PTHR11590:SF40">
    <property type="entry name" value="HEMOCYTE PROTEIN-GLUTAMINE GAMMA-GLUTAMYLTRANSFERASE-LIKE PROTEIN"/>
    <property type="match status" value="1"/>
</dbReference>
<comment type="similarity">
    <text evidence="1">Belongs to the transglutaminase superfamily. Transglutaminase family.</text>
</comment>
<dbReference type="Gene3D" id="3.90.260.10">
    <property type="entry name" value="Transglutaminase-like"/>
    <property type="match status" value="1"/>
</dbReference>
<reference evidence="3" key="1">
    <citation type="journal article" date="2021" name="Mol. Ecol. Resour.">
        <title>Apolygus lucorum genome provides insights into omnivorousness and mesophyll feeding.</title>
        <authorList>
            <person name="Liu Y."/>
            <person name="Liu H."/>
            <person name="Wang H."/>
            <person name="Huang T."/>
            <person name="Liu B."/>
            <person name="Yang B."/>
            <person name="Yin L."/>
            <person name="Li B."/>
            <person name="Zhang Y."/>
            <person name="Zhang S."/>
            <person name="Jiang F."/>
            <person name="Zhang X."/>
            <person name="Ren Y."/>
            <person name="Wang B."/>
            <person name="Wang S."/>
            <person name="Lu Y."/>
            <person name="Wu K."/>
            <person name="Fan W."/>
            <person name="Wang G."/>
        </authorList>
    </citation>
    <scope>NUCLEOTIDE SEQUENCE</scope>
    <source>
        <strain evidence="3">12Hb</strain>
    </source>
</reference>
<dbReference type="GO" id="GO:0003810">
    <property type="term" value="F:protein-glutamine gamma-glutamyltransferase activity"/>
    <property type="evidence" value="ECO:0007669"/>
    <property type="project" value="InterPro"/>
</dbReference>
<dbReference type="InterPro" id="IPR014756">
    <property type="entry name" value="Ig_E-set"/>
</dbReference>
<dbReference type="InterPro" id="IPR038765">
    <property type="entry name" value="Papain-like_cys_pep_sf"/>
</dbReference>
<organism evidence="3 4">
    <name type="scientific">Apolygus lucorum</name>
    <name type="common">Small green plant bug</name>
    <name type="synonym">Lygocoris lucorum</name>
    <dbReference type="NCBI Taxonomy" id="248454"/>
    <lineage>
        <taxon>Eukaryota</taxon>
        <taxon>Metazoa</taxon>
        <taxon>Ecdysozoa</taxon>
        <taxon>Arthropoda</taxon>
        <taxon>Hexapoda</taxon>
        <taxon>Insecta</taxon>
        <taxon>Pterygota</taxon>
        <taxon>Neoptera</taxon>
        <taxon>Paraneoptera</taxon>
        <taxon>Hemiptera</taxon>
        <taxon>Heteroptera</taxon>
        <taxon>Panheteroptera</taxon>
        <taxon>Cimicomorpha</taxon>
        <taxon>Miridae</taxon>
        <taxon>Mirini</taxon>
        <taxon>Apolygus</taxon>
    </lineage>
</organism>
<evidence type="ECO:0000313" key="4">
    <source>
        <dbReference type="Proteomes" id="UP000466442"/>
    </source>
</evidence>
<dbReference type="Pfam" id="PF00868">
    <property type="entry name" value="Transglut_N"/>
    <property type="match status" value="1"/>
</dbReference>
<dbReference type="InterPro" id="IPR001102">
    <property type="entry name" value="Transglutaminase_N"/>
</dbReference>
<dbReference type="SUPFAM" id="SSF49309">
    <property type="entry name" value="Transglutaminase, two C-terminal domains"/>
    <property type="match status" value="1"/>
</dbReference>
<dbReference type="SMART" id="SM00460">
    <property type="entry name" value="TGc"/>
    <property type="match status" value="1"/>
</dbReference>
<protein>
    <recommendedName>
        <fullName evidence="2">Transglutaminase-like domain-containing protein</fullName>
    </recommendedName>
</protein>
<feature type="domain" description="Transglutaminase-like" evidence="2">
    <location>
        <begin position="649"/>
        <end position="746"/>
    </location>
</feature>
<evidence type="ECO:0000259" key="2">
    <source>
        <dbReference type="SMART" id="SM00460"/>
    </source>
</evidence>
<dbReference type="Gene3D" id="2.60.40.10">
    <property type="entry name" value="Immunoglobulins"/>
    <property type="match status" value="2"/>
</dbReference>
<comment type="caution">
    <text evidence="3">The sequence shown here is derived from an EMBL/GenBank/DDBJ whole genome shotgun (WGS) entry which is preliminary data.</text>
</comment>
<evidence type="ECO:0000313" key="3">
    <source>
        <dbReference type="EMBL" id="KAF6214980.1"/>
    </source>
</evidence>
<dbReference type="InterPro" id="IPR002931">
    <property type="entry name" value="Transglutaminase-like"/>
</dbReference>
<proteinExistence type="inferred from homology"/>
<dbReference type="SUPFAM" id="SSF54001">
    <property type="entry name" value="Cysteine proteinases"/>
    <property type="match status" value="1"/>
</dbReference>
<dbReference type="PANTHER" id="PTHR11590">
    <property type="entry name" value="PROTEIN-GLUTAMINE GAMMA-GLUTAMYLTRANSFERASE"/>
    <property type="match status" value="1"/>
</dbReference>
<dbReference type="AlphaFoldDB" id="A0A8S9Y114"/>
<dbReference type="InterPro" id="IPR013783">
    <property type="entry name" value="Ig-like_fold"/>
</dbReference>
<dbReference type="SUPFAM" id="SSF81296">
    <property type="entry name" value="E set domains"/>
    <property type="match status" value="1"/>
</dbReference>
<evidence type="ECO:0000256" key="1">
    <source>
        <dbReference type="ARBA" id="ARBA00005968"/>
    </source>
</evidence>
<sequence length="1134" mass="127208">MKNSTSTDDQSENVSKQLSVDMVASSSKSHSVSIIPKDNQASQITMTVTKEISKVVLLKFPSLAAPPDVDQLDTDILGGSIPSSAFRPKERRNVRIRYYRCFRDGHFYAKGKGLRHLKMKGSVKIDSVCPAMIKAEEDKATGVIRVSYIHTHVGHLQELGRLNLSKSERAEIAQKVAMGIPYGTILDTIRESVKNQDVGRLHLTTRKDIWNVQSSFGLMGTEKGFIHGSDRTSVEVWVAQMQKQSEIVRFYKPQGACMPEEPDLHENDMVLIIATDAQIEMLLNCMHAPIEARVLMSDMSEVYANGWSNVMPPPKRILWCAWHVDHAWRKNLNKISDISKRSEIYKVIKTLMVETDEVAFLQMFTNAVQAMENDPVTKNFETEPQAAPLAVKRINRLRSLNAQVHNSFYYDAMGPKSGQTLVLRRGHPLHLQLSLNRPVGDDDHIFLEFKLLDVEPSVFADGSFVRVKIERATLSQPNNDYKWVAVCHSISDSGNTLNLQVRLADKTPLGHWSMRILATSANYQLLTPFKPQIYIIANPWGKDFMGSPDGLETKRIEYVMADAGLVFAGCLETPISVPWRFGQFDKKILETAISLLKGIPAIYRSHLFKIVHHLSYLLHDTKGIVQEKKKPAEPWAGSAKILLKFAGSKKPVDGSRCNYVAPCVFVTICRALGIPARPVTFYNVLPENDGGIAVDRYYHHLGLILDNLNEINMWSYKVMPEVMLSRPDLPRPFSSSGWQCVSQFGPCAVATIRAGAVYRNKPYGSEFIYRMLRAQYVFLKVEDSCKPIKVVPSRTIMMCSLIVTKAVGSWITENLTACYSESKYPYRTPQIRDYSTAIDATHFEVAVPINYDGGYKKSHTWKSRNRTNTGSSPFTDVSKPAPSGVPLIDTLRENINSVSGFYYDEELDTVMAELVTNSNWWGEPVTAALIAKSRLKSDVTALFSLEICKVTETGQLQETVTTNQCRIVLKPEIEEIFKTKIYFDEYSNILVPGDTLRVNGNIHVEEEDHDHYFEKFIGFMPLHVEINITNTTTNNCDVFLSNNSDSIMKKCNLTIGEVDCNSVVNLFSGLILDPGTGVHANIDFTPKNPSGVYFVEVRATCGEKKGFTTAFAALSFNVKPTLIPNLPSKTFAPM</sequence>
<dbReference type="EMBL" id="WIXP02000002">
    <property type="protein sequence ID" value="KAF6214980.1"/>
    <property type="molecule type" value="Genomic_DNA"/>
</dbReference>
<dbReference type="InterPro" id="IPR036985">
    <property type="entry name" value="Transglutaminase-like_sf"/>
</dbReference>
<gene>
    <name evidence="3" type="ORF">GE061_009728</name>
</gene>
<keyword evidence="4" id="KW-1185">Reference proteome</keyword>
<accession>A0A8S9Y114</accession>
<dbReference type="InterPro" id="IPR050779">
    <property type="entry name" value="Transglutaminase"/>
</dbReference>
<dbReference type="InterPro" id="IPR036238">
    <property type="entry name" value="Transglutaminase_C_sf"/>
</dbReference>
<name>A0A8S9Y114_APOLU</name>
<dbReference type="OrthoDB" id="10018489at2759"/>